<feature type="compositionally biased region" description="Basic and acidic residues" evidence="2">
    <location>
        <begin position="1249"/>
        <end position="1278"/>
    </location>
</feature>
<evidence type="ECO:0000259" key="3">
    <source>
        <dbReference type="PROSITE" id="PS50086"/>
    </source>
</evidence>
<dbReference type="PROSITE" id="PS50086">
    <property type="entry name" value="TBC_RABGAP"/>
    <property type="match status" value="1"/>
</dbReference>
<name>A0A5C3NDM4_9AGAM</name>
<gene>
    <name evidence="4" type="ORF">OE88DRAFT_1653553</name>
</gene>
<feature type="compositionally biased region" description="Low complexity" evidence="2">
    <location>
        <begin position="950"/>
        <end position="965"/>
    </location>
</feature>
<feature type="compositionally biased region" description="Low complexity" evidence="2">
    <location>
        <begin position="1155"/>
        <end position="1167"/>
    </location>
</feature>
<dbReference type="STRING" id="5364.A0A5C3NDM4"/>
<feature type="compositionally biased region" description="Polar residues" evidence="2">
    <location>
        <begin position="1069"/>
        <end position="1078"/>
    </location>
</feature>
<feature type="region of interest" description="Disordered" evidence="2">
    <location>
        <begin position="1225"/>
        <end position="1309"/>
    </location>
</feature>
<evidence type="ECO:0000313" key="4">
    <source>
        <dbReference type="EMBL" id="TFK54967.1"/>
    </source>
</evidence>
<feature type="compositionally biased region" description="Polar residues" evidence="2">
    <location>
        <begin position="819"/>
        <end position="834"/>
    </location>
</feature>
<feature type="domain" description="Rab-GAP TBC" evidence="3">
    <location>
        <begin position="211"/>
        <end position="516"/>
    </location>
</feature>
<dbReference type="EMBL" id="ML213505">
    <property type="protein sequence ID" value="TFK54967.1"/>
    <property type="molecule type" value="Genomic_DNA"/>
</dbReference>
<reference evidence="4 5" key="1">
    <citation type="journal article" date="2019" name="Nat. Ecol. Evol.">
        <title>Megaphylogeny resolves global patterns of mushroom evolution.</title>
        <authorList>
            <person name="Varga T."/>
            <person name="Krizsan K."/>
            <person name="Foldi C."/>
            <person name="Dima B."/>
            <person name="Sanchez-Garcia M."/>
            <person name="Sanchez-Ramirez S."/>
            <person name="Szollosi G.J."/>
            <person name="Szarkandi J.G."/>
            <person name="Papp V."/>
            <person name="Albert L."/>
            <person name="Andreopoulos W."/>
            <person name="Angelini C."/>
            <person name="Antonin V."/>
            <person name="Barry K.W."/>
            <person name="Bougher N.L."/>
            <person name="Buchanan P."/>
            <person name="Buyck B."/>
            <person name="Bense V."/>
            <person name="Catcheside P."/>
            <person name="Chovatia M."/>
            <person name="Cooper J."/>
            <person name="Damon W."/>
            <person name="Desjardin D."/>
            <person name="Finy P."/>
            <person name="Geml J."/>
            <person name="Haridas S."/>
            <person name="Hughes K."/>
            <person name="Justo A."/>
            <person name="Karasinski D."/>
            <person name="Kautmanova I."/>
            <person name="Kiss B."/>
            <person name="Kocsube S."/>
            <person name="Kotiranta H."/>
            <person name="LaButti K.M."/>
            <person name="Lechner B.E."/>
            <person name="Liimatainen K."/>
            <person name="Lipzen A."/>
            <person name="Lukacs Z."/>
            <person name="Mihaltcheva S."/>
            <person name="Morgado L.N."/>
            <person name="Niskanen T."/>
            <person name="Noordeloos M.E."/>
            <person name="Ohm R.A."/>
            <person name="Ortiz-Santana B."/>
            <person name="Ovrebo C."/>
            <person name="Racz N."/>
            <person name="Riley R."/>
            <person name="Savchenko A."/>
            <person name="Shiryaev A."/>
            <person name="Soop K."/>
            <person name="Spirin V."/>
            <person name="Szebenyi C."/>
            <person name="Tomsovsky M."/>
            <person name="Tulloss R.E."/>
            <person name="Uehling J."/>
            <person name="Grigoriev I.V."/>
            <person name="Vagvolgyi C."/>
            <person name="Papp T."/>
            <person name="Martin F.M."/>
            <person name="Miettinen O."/>
            <person name="Hibbett D.S."/>
            <person name="Nagy L.G."/>
        </authorList>
    </citation>
    <scope>NUCLEOTIDE SEQUENCE [LARGE SCALE GENOMIC DNA]</scope>
    <source>
        <strain evidence="4 5">OMC1185</strain>
    </source>
</reference>
<feature type="region of interest" description="Disordered" evidence="2">
    <location>
        <begin position="636"/>
        <end position="682"/>
    </location>
</feature>
<dbReference type="GO" id="GO:0015031">
    <property type="term" value="P:protein transport"/>
    <property type="evidence" value="ECO:0007669"/>
    <property type="project" value="InterPro"/>
</dbReference>
<feature type="compositionally biased region" description="Acidic residues" evidence="2">
    <location>
        <begin position="645"/>
        <end position="668"/>
    </location>
</feature>
<evidence type="ECO:0000256" key="1">
    <source>
        <dbReference type="ARBA" id="ARBA00005536"/>
    </source>
</evidence>
<feature type="compositionally biased region" description="Basic and acidic residues" evidence="2">
    <location>
        <begin position="912"/>
        <end position="925"/>
    </location>
</feature>
<evidence type="ECO:0000313" key="5">
    <source>
        <dbReference type="Proteomes" id="UP000305948"/>
    </source>
</evidence>
<dbReference type="OrthoDB" id="29853at2759"/>
<sequence length="1309" mass="142717">MDATRVKAQIRLAAQRAGQLQAKKDSQGQITRGDIVTLLREGNVSLARAKAQKLIREDALGDVLEVMGMHLGVIIERFSELEQSTPPSPPMVEAASTIIYAAPHVECKELLVVRDVLVQQLGPDFARSATTNRDNYVSSKAVRALNIPMPSIASLDEFLSAIAKSAGVKWTPDPSPEQRVDALSELLDPSSAVPVVDLPRLRSLCIHGIPDHPPWLRPRIWRLLLGTLPVLRASWPAETKKHRTSYHDLVSRLLEPFSTLPPPQKPLAPLDDELLKVYRELNRVPRSLFSTLEEDSEASESPPVEDASSEDERLPCLDNLNNRLRLIQEAESGGPSEKYTPEIRLESGDDPEQSAATESPQQTASTTLFPSQVFNATPAPERHSSALLRLLYIHTRLNPAHRSPHIASLLLPVYTVLGRELDTQDLAHVEADTFWVFEAMVSEFSELEDEEGGAVWMQRLGERLAWADEDLSEDLRAKGLDPALPHYSYRWLAPILTHTLPLTDVFAVWDALFSRPSPTKSSNPKLDYLLDICTGMLIRAKMPLARLGKPTYKASGLWTEDHSLPPPSPLRAWERSDAFMEGMTFLQTYPVDAVGGVDSILATAVELLRRREQQMKLTTVANVGLGTRLRDTMWRGFTNQVTDVSPEEDEDEDENEEEEEEEEEDDGNQTETGQTRKMSGLTSRLADTVWKGFTNQSSLDTPASPEPPRSPLPTSSLSPTSPAGPASGLTSRLATTVWRGITNQSSMDVPPSPIPPSSPAGSRPQSPSPSHAPITESPSPASARSSIWGYAEKLKDSDTAATLAKVSTNWQVRALQAWNRNSTSGILTTPSSPAGLSVGRWELPEGDRRDSFGSTVSERVGGASNRGSIFRPGHSDVYSPPPRPAFFRPPRDSMFPQPRRELSGHGSSNDDESPKSEGGILDKTKHLQASLASLTGLQQPSPKPRPKSGPRPLLLSSSSLLTGSSRASMVATPSNAPVPDSRQWSEVMHAKGHAVRSPSQSSTSTSLSISRLGDRLDSESETAASRVVPLHRSRSPMAPSFRLPGERPDSTSSTTSSDNASSRLSSGSRVTARQQADSSSEKGWGRMDVPDSPATLTSSPPPRTPTTSMLFSKGISIEDPDHPRGSVVLGESQDSPVDAPFEGAKVSRQTTPPMAESDASEASDSPARTPSRSARTRYRKVPTRLAALRIQDDMQPNAVVEPPTPSPNSLIPEAVEYDMASTPKAATFDISGSPAVASRPRSPRRVRKISTEGRDVRARKISSEGRVRKTSSEGRRVTDSGAEEGDDEGYDDFLSAYESEDGIEKDRRE</sequence>
<comment type="similarity">
    <text evidence="1">Belongs to the IST1 family.</text>
</comment>
<feature type="compositionally biased region" description="Polar residues" evidence="2">
    <location>
        <begin position="354"/>
        <end position="365"/>
    </location>
</feature>
<feature type="region of interest" description="Disordered" evidence="2">
    <location>
        <begin position="289"/>
        <end position="315"/>
    </location>
</feature>
<feature type="region of interest" description="Disordered" evidence="2">
    <location>
        <begin position="329"/>
        <end position="365"/>
    </location>
</feature>
<dbReference type="InterPro" id="IPR042277">
    <property type="entry name" value="IST1-like"/>
</dbReference>
<dbReference type="Proteomes" id="UP000305948">
    <property type="component" value="Unassembled WGS sequence"/>
</dbReference>
<dbReference type="SUPFAM" id="SSF47923">
    <property type="entry name" value="Ypt/Rab-GAP domain of gyp1p"/>
    <property type="match status" value="2"/>
</dbReference>
<dbReference type="Gene3D" id="1.20.1260.60">
    <property type="entry name" value="Vacuolar protein sorting-associated protein Ist1"/>
    <property type="match status" value="1"/>
</dbReference>
<organism evidence="4 5">
    <name type="scientific">Heliocybe sulcata</name>
    <dbReference type="NCBI Taxonomy" id="5364"/>
    <lineage>
        <taxon>Eukaryota</taxon>
        <taxon>Fungi</taxon>
        <taxon>Dikarya</taxon>
        <taxon>Basidiomycota</taxon>
        <taxon>Agaricomycotina</taxon>
        <taxon>Agaricomycetes</taxon>
        <taxon>Gloeophyllales</taxon>
        <taxon>Gloeophyllaceae</taxon>
        <taxon>Heliocybe</taxon>
    </lineage>
</organism>
<feature type="region of interest" description="Disordered" evidence="2">
    <location>
        <begin position="819"/>
        <end position="1211"/>
    </location>
</feature>
<feature type="compositionally biased region" description="Low complexity" evidence="2">
    <location>
        <begin position="1050"/>
        <end position="1068"/>
    </location>
</feature>
<feature type="compositionally biased region" description="Basic and acidic residues" evidence="2">
    <location>
        <begin position="842"/>
        <end position="851"/>
    </location>
</feature>
<dbReference type="InterPro" id="IPR005061">
    <property type="entry name" value="Ist1"/>
</dbReference>
<evidence type="ECO:0000256" key="2">
    <source>
        <dbReference type="SAM" id="MobiDB-lite"/>
    </source>
</evidence>
<accession>A0A5C3NDM4</accession>
<dbReference type="InterPro" id="IPR000195">
    <property type="entry name" value="Rab-GAP-TBC_dom"/>
</dbReference>
<proteinExistence type="inferred from homology"/>
<dbReference type="InterPro" id="IPR035969">
    <property type="entry name" value="Rab-GAP_TBC_sf"/>
</dbReference>
<dbReference type="Pfam" id="PF03398">
    <property type="entry name" value="Ist1"/>
    <property type="match status" value="1"/>
</dbReference>
<feature type="compositionally biased region" description="Basic and acidic residues" evidence="2">
    <location>
        <begin position="1079"/>
        <end position="1089"/>
    </location>
</feature>
<feature type="compositionally biased region" description="Acidic residues" evidence="2">
    <location>
        <begin position="1281"/>
        <end position="1291"/>
    </location>
</feature>
<dbReference type="PANTHER" id="PTHR12161:SF5">
    <property type="entry name" value="IST1 HOMOLOG"/>
    <property type="match status" value="1"/>
</dbReference>
<feature type="compositionally biased region" description="Low complexity" evidence="2">
    <location>
        <begin position="997"/>
        <end position="1010"/>
    </location>
</feature>
<feature type="compositionally biased region" description="Polar residues" evidence="2">
    <location>
        <begin position="669"/>
        <end position="682"/>
    </location>
</feature>
<feature type="compositionally biased region" description="Low complexity" evidence="2">
    <location>
        <begin position="712"/>
        <end position="729"/>
    </location>
</feature>
<dbReference type="Gene3D" id="1.10.472.80">
    <property type="entry name" value="Ypt/Rab-GAP domain of gyp1p, domain 3"/>
    <property type="match status" value="1"/>
</dbReference>
<feature type="region of interest" description="Disordered" evidence="2">
    <location>
        <begin position="694"/>
        <end position="784"/>
    </location>
</feature>
<protein>
    <recommendedName>
        <fullName evidence="3">Rab-GAP TBC domain-containing protein</fullName>
    </recommendedName>
</protein>
<keyword evidence="5" id="KW-1185">Reference proteome</keyword>
<dbReference type="PANTHER" id="PTHR12161">
    <property type="entry name" value="IST1 FAMILY MEMBER"/>
    <property type="match status" value="1"/>
</dbReference>